<dbReference type="Gene3D" id="3.40.50.1700">
    <property type="entry name" value="Glycoside hydrolase family 3 C-terminal domain"/>
    <property type="match status" value="1"/>
</dbReference>
<evidence type="ECO:0000313" key="10">
    <source>
        <dbReference type="Proteomes" id="UP001178507"/>
    </source>
</evidence>
<dbReference type="AlphaFoldDB" id="A0AA36N6P7"/>
<evidence type="ECO:0000256" key="5">
    <source>
        <dbReference type="ARBA" id="ARBA00022801"/>
    </source>
</evidence>
<dbReference type="InterPro" id="IPR051915">
    <property type="entry name" value="Cellulose_Degrad_GH3"/>
</dbReference>
<dbReference type="EC" id="3.2.1.21" evidence="3"/>
<dbReference type="PRINTS" id="PR00133">
    <property type="entry name" value="GLHYDRLASE3"/>
</dbReference>
<dbReference type="Pfam" id="PF14310">
    <property type="entry name" value="Fn3-like"/>
    <property type="match status" value="1"/>
</dbReference>
<dbReference type="PROSITE" id="PS00775">
    <property type="entry name" value="GLYCOSYL_HYDROL_F3"/>
    <property type="match status" value="1"/>
</dbReference>
<keyword evidence="6 7" id="KW-0326">Glycosidase</keyword>
<dbReference type="InterPro" id="IPR036962">
    <property type="entry name" value="Glyco_hydro_3_N_sf"/>
</dbReference>
<gene>
    <name evidence="9" type="ORF">EVOR1521_LOCUS17599</name>
</gene>
<dbReference type="Gene3D" id="2.60.40.10">
    <property type="entry name" value="Immunoglobulins"/>
    <property type="match status" value="1"/>
</dbReference>
<dbReference type="Pfam" id="PF01915">
    <property type="entry name" value="Glyco_hydro_3_C"/>
    <property type="match status" value="1"/>
</dbReference>
<dbReference type="SUPFAM" id="SSF51445">
    <property type="entry name" value="(Trans)glycosidases"/>
    <property type="match status" value="1"/>
</dbReference>
<dbReference type="Pfam" id="PF00933">
    <property type="entry name" value="Glyco_hydro_3"/>
    <property type="match status" value="1"/>
</dbReference>
<dbReference type="InterPro" id="IPR001764">
    <property type="entry name" value="Glyco_hydro_3_N"/>
</dbReference>
<evidence type="ECO:0000256" key="4">
    <source>
        <dbReference type="ARBA" id="ARBA00022729"/>
    </source>
</evidence>
<name>A0AA36N6P7_9DINO</name>
<dbReference type="Gene3D" id="3.20.20.300">
    <property type="entry name" value="Glycoside hydrolase, family 3, N-terminal domain"/>
    <property type="match status" value="1"/>
</dbReference>
<keyword evidence="4" id="KW-0732">Signal</keyword>
<evidence type="ECO:0000256" key="6">
    <source>
        <dbReference type="ARBA" id="ARBA00023295"/>
    </source>
</evidence>
<protein>
    <recommendedName>
        <fullName evidence="3">beta-glucosidase</fullName>
        <ecNumber evidence="3">3.2.1.21</ecNumber>
    </recommendedName>
</protein>
<dbReference type="GO" id="GO:0009251">
    <property type="term" value="P:glucan catabolic process"/>
    <property type="evidence" value="ECO:0007669"/>
    <property type="project" value="TreeGrafter"/>
</dbReference>
<dbReference type="GO" id="GO:0008422">
    <property type="term" value="F:beta-glucosidase activity"/>
    <property type="evidence" value="ECO:0007669"/>
    <property type="project" value="UniProtKB-EC"/>
</dbReference>
<dbReference type="FunFam" id="2.60.40.10:FF:000495">
    <property type="entry name" value="Periplasmic beta-glucosidase"/>
    <property type="match status" value="1"/>
</dbReference>
<dbReference type="InterPro" id="IPR002772">
    <property type="entry name" value="Glyco_hydro_3_C"/>
</dbReference>
<accession>A0AA36N6P7</accession>
<dbReference type="PANTHER" id="PTHR30620:SF16">
    <property type="entry name" value="LYSOSOMAL BETA GLUCOSIDASE"/>
    <property type="match status" value="1"/>
</dbReference>
<comment type="catalytic activity">
    <reaction evidence="1">
        <text>Hydrolysis of terminal, non-reducing beta-D-glucosyl residues with release of beta-D-glucose.</text>
        <dbReference type="EC" id="3.2.1.21"/>
    </reaction>
</comment>
<dbReference type="FunFam" id="3.20.20.300:FF:000005">
    <property type="entry name" value="Periplasmic beta-glucosidase"/>
    <property type="match status" value="1"/>
</dbReference>
<reference evidence="9" key="1">
    <citation type="submission" date="2023-08" db="EMBL/GenBank/DDBJ databases">
        <authorList>
            <person name="Chen Y."/>
            <person name="Shah S."/>
            <person name="Dougan E. K."/>
            <person name="Thang M."/>
            <person name="Chan C."/>
        </authorList>
    </citation>
    <scope>NUCLEOTIDE SEQUENCE</scope>
</reference>
<keyword evidence="5 7" id="KW-0378">Hydrolase</keyword>
<dbReference type="InterPro" id="IPR026891">
    <property type="entry name" value="Fn3-like"/>
</dbReference>
<evidence type="ECO:0000256" key="7">
    <source>
        <dbReference type="RuleBase" id="RU361161"/>
    </source>
</evidence>
<feature type="domain" description="Fibronectin type III-like" evidence="8">
    <location>
        <begin position="641"/>
        <end position="710"/>
    </location>
</feature>
<dbReference type="InterPro" id="IPR036881">
    <property type="entry name" value="Glyco_hydro_3_C_sf"/>
</dbReference>
<dbReference type="EMBL" id="CAUJNA010002347">
    <property type="protein sequence ID" value="CAJ1392530.1"/>
    <property type="molecule type" value="Genomic_DNA"/>
</dbReference>
<dbReference type="InterPro" id="IPR019800">
    <property type="entry name" value="Glyco_hydro_3_AS"/>
</dbReference>
<evidence type="ECO:0000313" key="9">
    <source>
        <dbReference type="EMBL" id="CAJ1392530.1"/>
    </source>
</evidence>
<dbReference type="SUPFAM" id="SSF52279">
    <property type="entry name" value="Beta-D-glucan exohydrolase, C-terminal domain"/>
    <property type="match status" value="1"/>
</dbReference>
<sequence length="729" mass="78787">MLARDDPHIEELIKKMTIEEKAGQLTILADTIRPSNPDINPEVNVRQADEMVEQIRKSRVGSLFNGVGVKEGREAQRIAVEETRLGIPLIFGSDVIHGMWTIFPIPLGEAASWDVDLAFKTARATALEATASGIHWTFAPMVDVARDQRWGRVAEGSGEDVCLGKALGVARVKGFQGSDLQAADCLLATPKHFAAYGGVSGGMDYNFVEVSEATLRDVHLPAFKACLDAGALTLMSAFNDIAGVPASGNRWLQTELLRGEWGFKGFVVSDYTADEELIEHGFAADGRDAARLAFNAGVDMSMQSGLYVQHLPDLVAKGDVSMEDVDEGVRRILRIKKAIGLFKNPYKCLDFEVEKTLDKLKAAHKDLAREAARKSIVLLKNEGNVLPLKKTQKIALIGPFSSDSDLEGCWTVYGDKKLSVPVDAGLRAAGASNLCVVKGCEVEAPLAGGIEEAVKAAESAEVVLLCVGEASDFSGESQSRTQIVVPKAQLELAEAVMATKKPVVVLLRTGRALALGKLQEASGMLVTWFLGTQTGPAVADVVFGDYNPSGKLPVSFPSDSGQQPLFYNTPRTGRPQRDMPRTFKASWREVHPRALYPFGFGLSYTSFAFARPQLSTAALGWDEALEVTVEVTNTGQRAGEEVAQLYINDCVASRVRPVQELKGFEKVCLKPGEAKKVSFKLRREDLSFHGADGKLIAEPGDFKLWVSNSSASGEEVTFRLLASGKRAGA</sequence>
<comment type="similarity">
    <text evidence="2 7">Belongs to the glycosyl hydrolase 3 family.</text>
</comment>
<evidence type="ECO:0000256" key="3">
    <source>
        <dbReference type="ARBA" id="ARBA00012744"/>
    </source>
</evidence>
<comment type="caution">
    <text evidence="9">The sequence shown here is derived from an EMBL/GenBank/DDBJ whole genome shotgun (WGS) entry which is preliminary data.</text>
</comment>
<dbReference type="PANTHER" id="PTHR30620">
    <property type="entry name" value="PERIPLASMIC BETA-GLUCOSIDASE-RELATED"/>
    <property type="match status" value="1"/>
</dbReference>
<organism evidence="9 10">
    <name type="scientific">Effrenium voratum</name>
    <dbReference type="NCBI Taxonomy" id="2562239"/>
    <lineage>
        <taxon>Eukaryota</taxon>
        <taxon>Sar</taxon>
        <taxon>Alveolata</taxon>
        <taxon>Dinophyceae</taxon>
        <taxon>Suessiales</taxon>
        <taxon>Symbiodiniaceae</taxon>
        <taxon>Effrenium</taxon>
    </lineage>
</organism>
<dbReference type="SMART" id="SM01217">
    <property type="entry name" value="Fn3_like"/>
    <property type="match status" value="1"/>
</dbReference>
<keyword evidence="10" id="KW-1185">Reference proteome</keyword>
<evidence type="ECO:0000259" key="8">
    <source>
        <dbReference type="SMART" id="SM01217"/>
    </source>
</evidence>
<dbReference type="Proteomes" id="UP001178507">
    <property type="component" value="Unassembled WGS sequence"/>
</dbReference>
<dbReference type="InterPro" id="IPR013783">
    <property type="entry name" value="Ig-like_fold"/>
</dbReference>
<evidence type="ECO:0000256" key="2">
    <source>
        <dbReference type="ARBA" id="ARBA00005336"/>
    </source>
</evidence>
<dbReference type="InterPro" id="IPR017853">
    <property type="entry name" value="GH"/>
</dbReference>
<proteinExistence type="inferred from homology"/>
<evidence type="ECO:0000256" key="1">
    <source>
        <dbReference type="ARBA" id="ARBA00000448"/>
    </source>
</evidence>